<dbReference type="SUPFAM" id="SSF48576">
    <property type="entry name" value="Terpenoid synthases"/>
    <property type="match status" value="1"/>
</dbReference>
<evidence type="ECO:0000256" key="5">
    <source>
        <dbReference type="ARBA" id="ARBA00022842"/>
    </source>
</evidence>
<dbReference type="OrthoDB" id="9805316at2"/>
<keyword evidence="5" id="KW-0460">Magnesium</keyword>
<dbReference type="SFLD" id="SFLDS00005">
    <property type="entry name" value="Isoprenoid_Synthase_Type_I"/>
    <property type="match status" value="1"/>
</dbReference>
<comment type="similarity">
    <text evidence="2 6">Belongs to the FPP/GGPP synthase family.</text>
</comment>
<dbReference type="AlphaFoldDB" id="F3ZP67"/>
<dbReference type="PROSITE" id="PS00444">
    <property type="entry name" value="POLYPRENYL_SYNTHASE_2"/>
    <property type="match status" value="1"/>
</dbReference>
<dbReference type="InterPro" id="IPR008949">
    <property type="entry name" value="Isoprenoid_synthase_dom_sf"/>
</dbReference>
<dbReference type="STRING" id="679937.Bcop_0075"/>
<organism evidence="7 8">
    <name type="scientific">Bacteroides coprosuis DSM 18011</name>
    <dbReference type="NCBI Taxonomy" id="679937"/>
    <lineage>
        <taxon>Bacteria</taxon>
        <taxon>Pseudomonadati</taxon>
        <taxon>Bacteroidota</taxon>
        <taxon>Bacteroidia</taxon>
        <taxon>Bacteroidales</taxon>
        <taxon>Bacteroidaceae</taxon>
        <taxon>Bacteroides</taxon>
    </lineage>
</organism>
<dbReference type="GO" id="GO:0008299">
    <property type="term" value="P:isoprenoid biosynthetic process"/>
    <property type="evidence" value="ECO:0007669"/>
    <property type="project" value="InterPro"/>
</dbReference>
<evidence type="ECO:0000313" key="7">
    <source>
        <dbReference type="EMBL" id="EGJ70294.1"/>
    </source>
</evidence>
<dbReference type="InterPro" id="IPR033749">
    <property type="entry name" value="Polyprenyl_synt_CS"/>
</dbReference>
<evidence type="ECO:0000256" key="2">
    <source>
        <dbReference type="ARBA" id="ARBA00006706"/>
    </source>
</evidence>
<evidence type="ECO:0000256" key="6">
    <source>
        <dbReference type="RuleBase" id="RU004466"/>
    </source>
</evidence>
<protein>
    <submittedName>
        <fullName evidence="7">Polyprenyl synthetase</fullName>
    </submittedName>
</protein>
<dbReference type="HOGENOM" id="CLU_014015_2_1_10"/>
<dbReference type="PANTHER" id="PTHR12001">
    <property type="entry name" value="GERANYLGERANYL PYROPHOSPHATE SYNTHASE"/>
    <property type="match status" value="1"/>
</dbReference>
<dbReference type="InterPro" id="IPR000092">
    <property type="entry name" value="Polyprenyl_synt"/>
</dbReference>
<dbReference type="Proteomes" id="UP000018439">
    <property type="component" value="Chromosome"/>
</dbReference>
<evidence type="ECO:0000256" key="1">
    <source>
        <dbReference type="ARBA" id="ARBA00001946"/>
    </source>
</evidence>
<keyword evidence="3 6" id="KW-0808">Transferase</keyword>
<sequence>MKTTSDLKSLVNNYLKSLNEKKDPKNLYEPIHYVLSIGGKRIRPILMLLAYQLYKDDLEKTLPAACAIEVYHNFTLLHDDLMDKSDLRRNKPTVHNVWNANTAILSGDAMLILSYHLLAKAPQENLSAVLNEFNKVTLEICEGQQYDIEFETKNSVKAEDYLDMIRLKTAVLLASSIKMGAIIAGASDEDTNLLYDFGLNVGLAFQLQDDYLDVYGDPKVFGKQTGDDIVSNKKTYMLIQACNRATGKVKEDLEIWIDTKEFNSEKKIKAITEIYNELGIDEICKQKMNEYYDKALNSLSLVSVSDDKKKLLQDLAAKLMIRNI</sequence>
<reference evidence="7 8" key="1">
    <citation type="journal article" date="2011" name="Stand. Genomic Sci.">
        <title>Non-contiguous finished genome sequence of Bacteroides coprosuis type strain (PC139).</title>
        <authorList>
            <person name="Land M."/>
            <person name="Held B."/>
            <person name="Gronow S."/>
            <person name="Abt B."/>
            <person name="Lucas S."/>
            <person name="Del Rio T.G."/>
            <person name="Nolan M."/>
            <person name="Tice H."/>
            <person name="Cheng J.F."/>
            <person name="Pitluck S."/>
            <person name="Liolios K."/>
            <person name="Pagani I."/>
            <person name="Ivanova N."/>
            <person name="Mavromatis K."/>
            <person name="Mikhailova N."/>
            <person name="Pati A."/>
            <person name="Tapia R."/>
            <person name="Han C."/>
            <person name="Goodwin L."/>
            <person name="Chen A."/>
            <person name="Palaniappan K."/>
            <person name="Hauser L."/>
            <person name="Brambilla E.M."/>
            <person name="Rohde M."/>
            <person name="Goker M."/>
            <person name="Detter J.C."/>
            <person name="Woyke T."/>
            <person name="Bristow J."/>
            <person name="Eisen J.A."/>
            <person name="Markowitz V."/>
            <person name="Hugenholtz P."/>
            <person name="Kyrpides N.C."/>
            <person name="Klenk H.P."/>
            <person name="Lapidus A."/>
        </authorList>
    </citation>
    <scope>NUCLEOTIDE SEQUENCE</scope>
    <source>
        <strain evidence="7 8">DSM 18011</strain>
    </source>
</reference>
<dbReference type="SFLD" id="SFLDG01017">
    <property type="entry name" value="Polyprenyl_Transferase_Like"/>
    <property type="match status" value="1"/>
</dbReference>
<name>F3ZP67_9BACE</name>
<keyword evidence="8" id="KW-1185">Reference proteome</keyword>
<evidence type="ECO:0000313" key="8">
    <source>
        <dbReference type="Proteomes" id="UP000018439"/>
    </source>
</evidence>
<accession>F3ZP67</accession>
<proteinExistence type="inferred from homology"/>
<gene>
    <name evidence="7" type="ORF">Bcop_0075</name>
</gene>
<dbReference type="eggNOG" id="COG0142">
    <property type="taxonomic scope" value="Bacteria"/>
</dbReference>
<dbReference type="CDD" id="cd00685">
    <property type="entry name" value="Trans_IPPS_HT"/>
    <property type="match status" value="1"/>
</dbReference>
<comment type="cofactor">
    <cofactor evidence="1">
        <name>Mg(2+)</name>
        <dbReference type="ChEBI" id="CHEBI:18420"/>
    </cofactor>
</comment>
<dbReference type="GO" id="GO:0046872">
    <property type="term" value="F:metal ion binding"/>
    <property type="evidence" value="ECO:0007669"/>
    <property type="project" value="UniProtKB-KW"/>
</dbReference>
<dbReference type="Pfam" id="PF00348">
    <property type="entry name" value="polyprenyl_synt"/>
    <property type="match status" value="1"/>
</dbReference>
<dbReference type="PANTHER" id="PTHR12001:SF85">
    <property type="entry name" value="SHORT CHAIN ISOPRENYL DIPHOSPHATE SYNTHASE"/>
    <property type="match status" value="1"/>
</dbReference>
<dbReference type="Gene3D" id="1.10.600.10">
    <property type="entry name" value="Farnesyl Diphosphate Synthase"/>
    <property type="match status" value="1"/>
</dbReference>
<evidence type="ECO:0000256" key="3">
    <source>
        <dbReference type="ARBA" id="ARBA00022679"/>
    </source>
</evidence>
<evidence type="ECO:0000256" key="4">
    <source>
        <dbReference type="ARBA" id="ARBA00022723"/>
    </source>
</evidence>
<dbReference type="GO" id="GO:0004659">
    <property type="term" value="F:prenyltransferase activity"/>
    <property type="evidence" value="ECO:0007669"/>
    <property type="project" value="InterPro"/>
</dbReference>
<keyword evidence="4" id="KW-0479">Metal-binding</keyword>
<dbReference type="EMBL" id="CM001167">
    <property type="protein sequence ID" value="EGJ70294.1"/>
    <property type="molecule type" value="Genomic_DNA"/>
</dbReference>